<protein>
    <submittedName>
        <fullName evidence="2">Uncharacterized protein</fullName>
    </submittedName>
</protein>
<dbReference type="Proteomes" id="UP001419268">
    <property type="component" value="Unassembled WGS sequence"/>
</dbReference>
<gene>
    <name evidence="2" type="ORF">Scep_014331</name>
</gene>
<feature type="compositionally biased region" description="Basic and acidic residues" evidence="1">
    <location>
        <begin position="7"/>
        <end position="19"/>
    </location>
</feature>
<comment type="caution">
    <text evidence="2">The sequence shown here is derived from an EMBL/GenBank/DDBJ whole genome shotgun (WGS) entry which is preliminary data.</text>
</comment>
<name>A0AAP0P1K3_9MAGN</name>
<evidence type="ECO:0000313" key="2">
    <source>
        <dbReference type="EMBL" id="KAK9125485.1"/>
    </source>
</evidence>
<keyword evidence="3" id="KW-1185">Reference proteome</keyword>
<organism evidence="2 3">
    <name type="scientific">Stephania cephalantha</name>
    <dbReference type="NCBI Taxonomy" id="152367"/>
    <lineage>
        <taxon>Eukaryota</taxon>
        <taxon>Viridiplantae</taxon>
        <taxon>Streptophyta</taxon>
        <taxon>Embryophyta</taxon>
        <taxon>Tracheophyta</taxon>
        <taxon>Spermatophyta</taxon>
        <taxon>Magnoliopsida</taxon>
        <taxon>Ranunculales</taxon>
        <taxon>Menispermaceae</taxon>
        <taxon>Menispermoideae</taxon>
        <taxon>Cissampelideae</taxon>
        <taxon>Stephania</taxon>
    </lineage>
</organism>
<feature type="region of interest" description="Disordered" evidence="1">
    <location>
        <begin position="1"/>
        <end position="20"/>
    </location>
</feature>
<evidence type="ECO:0000256" key="1">
    <source>
        <dbReference type="SAM" id="MobiDB-lite"/>
    </source>
</evidence>
<dbReference type="EMBL" id="JBBNAG010000006">
    <property type="protein sequence ID" value="KAK9125485.1"/>
    <property type="molecule type" value="Genomic_DNA"/>
</dbReference>
<evidence type="ECO:0000313" key="3">
    <source>
        <dbReference type="Proteomes" id="UP001419268"/>
    </source>
</evidence>
<reference evidence="2 3" key="1">
    <citation type="submission" date="2024-01" db="EMBL/GenBank/DDBJ databases">
        <title>Genome assemblies of Stephania.</title>
        <authorList>
            <person name="Yang L."/>
        </authorList>
    </citation>
    <scope>NUCLEOTIDE SEQUENCE [LARGE SCALE GENOMIC DNA]</scope>
    <source>
        <strain evidence="2">JXDWG</strain>
        <tissue evidence="2">Leaf</tissue>
    </source>
</reference>
<dbReference type="AlphaFoldDB" id="A0AAP0P1K3"/>
<accession>A0AAP0P1K3</accession>
<proteinExistence type="predicted"/>
<sequence>MKTTAQVRKDQNGKEEDSRTAAGVQTFEVLFGVWTMQECTHEKNELVGMIVGYSRPTVSVLLALERDERAVGERLLPSAAISV</sequence>